<feature type="domain" description="Aminotransferase class V" evidence="1">
    <location>
        <begin position="4"/>
        <end position="373"/>
    </location>
</feature>
<dbReference type="InterPro" id="IPR000192">
    <property type="entry name" value="Aminotrans_V_dom"/>
</dbReference>
<dbReference type="Gene3D" id="3.90.1150.10">
    <property type="entry name" value="Aspartate Aminotransferase, domain 1"/>
    <property type="match status" value="1"/>
</dbReference>
<dbReference type="GO" id="GO:0003824">
    <property type="term" value="F:catalytic activity"/>
    <property type="evidence" value="ECO:0007669"/>
    <property type="project" value="UniProtKB-ARBA"/>
</dbReference>
<dbReference type="Proteomes" id="UP000199476">
    <property type="component" value="Unassembled WGS sequence"/>
</dbReference>
<name>A0A1G9TG02_9FIRM</name>
<dbReference type="STRING" id="321763.SAMN04488692_1395"/>
<dbReference type="SUPFAM" id="SSF53383">
    <property type="entry name" value="PLP-dependent transferases"/>
    <property type="match status" value="1"/>
</dbReference>
<evidence type="ECO:0000313" key="2">
    <source>
        <dbReference type="EMBL" id="SDM46600.1"/>
    </source>
</evidence>
<evidence type="ECO:0000259" key="1">
    <source>
        <dbReference type="Pfam" id="PF00266"/>
    </source>
</evidence>
<dbReference type="AlphaFoldDB" id="A0A1G9TG02"/>
<gene>
    <name evidence="2" type="ORF">SAMN04488692_1395</name>
</gene>
<evidence type="ECO:0000313" key="3">
    <source>
        <dbReference type="Proteomes" id="UP000199476"/>
    </source>
</evidence>
<accession>A0A1G9TG02</accession>
<dbReference type="PANTHER" id="PTHR43586:SF4">
    <property type="entry name" value="ISOPENICILLIN N EPIMERASE"/>
    <property type="match status" value="1"/>
</dbReference>
<sequence length="383" mass="41679">MASIYLDNAATSHPRPRPVVEAVSGYLNELGASPGRSGHRPSLESGRLVLETRELAADFFGASSVENVIFTANVTGALNIALKGYLRPGDHVLTTRFEHNAVLRPLHRLKEERNIEIDYFPVDSGGSIEREDFEQLLREDTSLVVINHASNVTGAVLDILPLSEWCGEYNLPLMVDAAQSAGSLDFPWDKLDAQFLCFTGHKGLMGPPGTGGMIIDPEMVERTKSFIEGGTGSKSDKLTQPQVLPDKYEAGTMNTAGIAGLNAAFKYLADEGLEQIIEKKKRLTEKLCRGMEDIPGIEVLGPGPGERRTSTVSITWSDGDTAELSVKLDREYDIMTRSGLHCAPLAHRELGTYPRGALRFSTGHFNSGDDIDRTLAAIKEILG</sequence>
<protein>
    <submittedName>
        <fullName evidence="2">Cysteine desulfurase family protein</fullName>
    </submittedName>
</protein>
<dbReference type="Pfam" id="PF00266">
    <property type="entry name" value="Aminotran_5"/>
    <property type="match status" value="1"/>
</dbReference>
<proteinExistence type="predicted"/>
<dbReference type="PANTHER" id="PTHR43586">
    <property type="entry name" value="CYSTEINE DESULFURASE"/>
    <property type="match status" value="1"/>
</dbReference>
<reference evidence="2 3" key="1">
    <citation type="submission" date="2016-10" db="EMBL/GenBank/DDBJ databases">
        <authorList>
            <person name="de Groot N.N."/>
        </authorList>
    </citation>
    <scope>NUCLEOTIDE SEQUENCE [LARGE SCALE GENOMIC DNA]</scope>
    <source>
        <strain evidence="2 3">SLAS-1</strain>
    </source>
</reference>
<dbReference type="InterPro" id="IPR010969">
    <property type="entry name" value="Cys_dSase-rel_unknwn_funct"/>
</dbReference>
<dbReference type="InterPro" id="IPR015421">
    <property type="entry name" value="PyrdxlP-dep_Trfase_major"/>
</dbReference>
<dbReference type="InterPro" id="IPR015424">
    <property type="entry name" value="PyrdxlP-dep_Trfase"/>
</dbReference>
<dbReference type="InterPro" id="IPR015422">
    <property type="entry name" value="PyrdxlP-dep_Trfase_small"/>
</dbReference>
<dbReference type="EMBL" id="FNGO01000039">
    <property type="protein sequence ID" value="SDM46600.1"/>
    <property type="molecule type" value="Genomic_DNA"/>
</dbReference>
<organism evidence="2 3">
    <name type="scientific">Halarsenatibacter silvermanii</name>
    <dbReference type="NCBI Taxonomy" id="321763"/>
    <lineage>
        <taxon>Bacteria</taxon>
        <taxon>Bacillati</taxon>
        <taxon>Bacillota</taxon>
        <taxon>Clostridia</taxon>
        <taxon>Halanaerobiales</taxon>
        <taxon>Halarsenatibacteraceae</taxon>
        <taxon>Halarsenatibacter</taxon>
    </lineage>
</organism>
<dbReference type="OrthoDB" id="9804366at2"/>
<keyword evidence="3" id="KW-1185">Reference proteome</keyword>
<dbReference type="NCBIfam" id="TIGR01977">
    <property type="entry name" value="am_tr_V_EF2568"/>
    <property type="match status" value="1"/>
</dbReference>
<dbReference type="Gene3D" id="3.40.640.10">
    <property type="entry name" value="Type I PLP-dependent aspartate aminotransferase-like (Major domain)"/>
    <property type="match status" value="1"/>
</dbReference>
<dbReference type="RefSeq" id="WP_089762281.1">
    <property type="nucleotide sequence ID" value="NZ_FNGO01000039.1"/>
</dbReference>